<name>A0A653BXK3_CALMS</name>
<dbReference type="InterPro" id="IPR006994">
    <property type="entry name" value="TCF25/Rqc1"/>
</dbReference>
<feature type="compositionally biased region" description="Basic and acidic residues" evidence="1">
    <location>
        <begin position="65"/>
        <end position="79"/>
    </location>
</feature>
<dbReference type="OrthoDB" id="205993at2759"/>
<feature type="compositionally biased region" description="Basic residues" evidence="1">
    <location>
        <begin position="80"/>
        <end position="93"/>
    </location>
</feature>
<feature type="compositionally biased region" description="Basic and acidic residues" evidence="1">
    <location>
        <begin position="9"/>
        <end position="18"/>
    </location>
</feature>
<keyword evidence="3" id="KW-1185">Reference proteome</keyword>
<feature type="region of interest" description="Disordered" evidence="1">
    <location>
        <begin position="1"/>
        <end position="110"/>
    </location>
</feature>
<dbReference type="AlphaFoldDB" id="A0A653BXK3"/>
<proteinExistence type="predicted"/>
<dbReference type="Proteomes" id="UP000410492">
    <property type="component" value="Unassembled WGS sequence"/>
</dbReference>
<dbReference type="EMBL" id="CAACVG010006529">
    <property type="protein sequence ID" value="VEN40375.1"/>
    <property type="molecule type" value="Genomic_DNA"/>
</dbReference>
<evidence type="ECO:0000313" key="3">
    <source>
        <dbReference type="Proteomes" id="UP000410492"/>
    </source>
</evidence>
<sequence>MSSRVLRKLQGDKDKELVDEVSDTETDTPVSSGAKRKQLNINRYDLLNQQSHSESEVKEDDNETEAAKSCEGGEREQHDLKRKKKKKKKKSGKHANTQRSSEDNADIDEVERSVREVNRLLGESYASKVSTSTNIKPDKLAHRKNILSIQHKHLNPNNELKRIFGSKIIQTEHKRKNRGGGRAHIKSTTMVSCKENWPQVGKCGLSMNYVENKDGVQYFAYEHSQSYRQVQNKFLDAVESLNPDNIVAIINEHPYHVDALIQLSDLCKLSEDLAMAAELIERALYCLEYAYHPLFNVAQGNCRLDYRKQENRALYITIFKHLLFIGGKACYRTALEFCKLLLSLDPDGDPLAVKLAIDFYAIRAREYQWLVDFVTEWDSTKNLLQLPNFAYSLAVAHFYNGDSAKADCLLQEALMMFPGVLLPLLHKCSVQIDNRVANHPFFLGADDPKTQPQALTQLILLYINRSYHIWKDSDLLPWLEKNVHEVLDRVEKGDPVIKDYAEKRTKRYAGHLPQSIARHMLLSDLKGVSPTSEEINGPVLGFDPLPPKDSINTYTRPKRPTVPLNNASPLGMFFRSILPNFNNQNIPQNFEEAVREDAARALVEDETNEGGDLRRSVANLVDAMRELLNNIRPEVPNDADGEENDDSADDDMT</sequence>
<protein>
    <recommendedName>
        <fullName evidence="4">Transcription factor 25</fullName>
    </recommendedName>
</protein>
<organism evidence="2 3">
    <name type="scientific">Callosobruchus maculatus</name>
    <name type="common">Southern cowpea weevil</name>
    <name type="synonym">Pulse bruchid</name>
    <dbReference type="NCBI Taxonomy" id="64391"/>
    <lineage>
        <taxon>Eukaryota</taxon>
        <taxon>Metazoa</taxon>
        <taxon>Ecdysozoa</taxon>
        <taxon>Arthropoda</taxon>
        <taxon>Hexapoda</taxon>
        <taxon>Insecta</taxon>
        <taxon>Pterygota</taxon>
        <taxon>Neoptera</taxon>
        <taxon>Endopterygota</taxon>
        <taxon>Coleoptera</taxon>
        <taxon>Polyphaga</taxon>
        <taxon>Cucujiformia</taxon>
        <taxon>Chrysomeloidea</taxon>
        <taxon>Chrysomelidae</taxon>
        <taxon>Bruchinae</taxon>
        <taxon>Bruchini</taxon>
        <taxon>Callosobruchus</taxon>
    </lineage>
</organism>
<reference evidence="2 3" key="1">
    <citation type="submission" date="2019-01" db="EMBL/GenBank/DDBJ databases">
        <authorList>
            <person name="Sayadi A."/>
        </authorList>
    </citation>
    <scope>NUCLEOTIDE SEQUENCE [LARGE SCALE GENOMIC DNA]</scope>
</reference>
<evidence type="ECO:0008006" key="4">
    <source>
        <dbReference type="Google" id="ProtNLM"/>
    </source>
</evidence>
<feature type="region of interest" description="Disordered" evidence="1">
    <location>
        <begin position="629"/>
        <end position="653"/>
    </location>
</feature>
<accession>A0A653BXK3</accession>
<dbReference type="PANTHER" id="PTHR22684">
    <property type="entry name" value="NULP1-RELATED"/>
    <property type="match status" value="1"/>
</dbReference>
<evidence type="ECO:0000313" key="2">
    <source>
        <dbReference type="EMBL" id="VEN40375.1"/>
    </source>
</evidence>
<evidence type="ECO:0000256" key="1">
    <source>
        <dbReference type="SAM" id="MobiDB-lite"/>
    </source>
</evidence>
<dbReference type="PANTHER" id="PTHR22684:SF0">
    <property type="entry name" value="RIBOSOME QUALITY CONTROL COMPLEX SUBUNIT TCF25"/>
    <property type="match status" value="1"/>
</dbReference>
<dbReference type="GO" id="GO:1990112">
    <property type="term" value="C:RQC complex"/>
    <property type="evidence" value="ECO:0007669"/>
    <property type="project" value="TreeGrafter"/>
</dbReference>
<feature type="compositionally biased region" description="Acidic residues" evidence="1">
    <location>
        <begin position="637"/>
        <end position="653"/>
    </location>
</feature>
<dbReference type="Pfam" id="PF04910">
    <property type="entry name" value="Tcf25"/>
    <property type="match status" value="1"/>
</dbReference>
<gene>
    <name evidence="2" type="ORF">CALMAC_LOCUS4558</name>
</gene>